<dbReference type="RefSeq" id="XP_033381163.1">
    <property type="nucleotide sequence ID" value="XM_033522478.1"/>
</dbReference>
<proteinExistence type="predicted"/>
<dbReference type="PANTHER" id="PTHR47784">
    <property type="entry name" value="STEROL UPTAKE CONTROL PROTEIN 2"/>
    <property type="match status" value="1"/>
</dbReference>
<dbReference type="InterPro" id="IPR001138">
    <property type="entry name" value="Zn2Cys6_DnaBD"/>
</dbReference>
<dbReference type="Proteomes" id="UP000799778">
    <property type="component" value="Unassembled WGS sequence"/>
</dbReference>
<dbReference type="AlphaFoldDB" id="A0A6A5XKJ1"/>
<protein>
    <recommendedName>
        <fullName evidence="3">Zn(2)-C6 fungal-type domain-containing protein</fullName>
    </recommendedName>
</protein>
<feature type="domain" description="Zn(2)-C6 fungal-type" evidence="3">
    <location>
        <begin position="12"/>
        <end position="41"/>
    </location>
</feature>
<name>A0A6A5XKJ1_9PLEO</name>
<keyword evidence="1" id="KW-0539">Nucleus</keyword>
<sequence length="365" mass="40625">MPRLGSKKSRNGCQQCKRRRIKCDEQSPCANCMRYDFECSLLQPDRGLPIVPKHTQFIMEDPAPGAQTRTSSAPPQSSTDDATPSVPSPTVHGLSHNICDWSDTWLADLELMHHYTAHAYLSLPGSPAAKETWGFCVPQEALQFPFLMHCILAFSAYHLAHIKPSSQRKYRYLASTHQAAVLGELNKVLLEVTARNCHAIFATASMITLNAFAEAENATMDNLMEVFHLLRGMDTVLSSTESLVHNGPFATILKSDADTPRPPPLLSAMIAELQVAAATVHDDPHGSKAAMLQLKDALQHGIDTSRHAAFRATVYWPIKLNSAFIELLKSKENDSANEVLEYYLKVLELAGTDWWWLSGWRNFAR</sequence>
<dbReference type="InterPro" id="IPR053157">
    <property type="entry name" value="Sterol_Uptake_Regulator"/>
</dbReference>
<dbReference type="GO" id="GO:0008270">
    <property type="term" value="F:zinc ion binding"/>
    <property type="evidence" value="ECO:0007669"/>
    <property type="project" value="InterPro"/>
</dbReference>
<dbReference type="SUPFAM" id="SSF57701">
    <property type="entry name" value="Zn2/Cys6 DNA-binding domain"/>
    <property type="match status" value="1"/>
</dbReference>
<dbReference type="PROSITE" id="PS50048">
    <property type="entry name" value="ZN2_CY6_FUNGAL_2"/>
    <property type="match status" value="1"/>
</dbReference>
<evidence type="ECO:0000313" key="5">
    <source>
        <dbReference type="Proteomes" id="UP000799778"/>
    </source>
</evidence>
<dbReference type="OrthoDB" id="3546279at2759"/>
<evidence type="ECO:0000256" key="2">
    <source>
        <dbReference type="SAM" id="MobiDB-lite"/>
    </source>
</evidence>
<dbReference type="Pfam" id="PF00172">
    <property type="entry name" value="Zn_clus"/>
    <property type="match status" value="1"/>
</dbReference>
<dbReference type="CDD" id="cd00067">
    <property type="entry name" value="GAL4"/>
    <property type="match status" value="1"/>
</dbReference>
<dbReference type="Gene3D" id="4.10.240.10">
    <property type="entry name" value="Zn(2)-C6 fungal-type DNA-binding domain"/>
    <property type="match status" value="1"/>
</dbReference>
<dbReference type="PANTHER" id="PTHR47784:SF5">
    <property type="entry name" value="STEROL UPTAKE CONTROL PROTEIN 2"/>
    <property type="match status" value="1"/>
</dbReference>
<evidence type="ECO:0000313" key="4">
    <source>
        <dbReference type="EMBL" id="KAF2012824.1"/>
    </source>
</evidence>
<dbReference type="InterPro" id="IPR036864">
    <property type="entry name" value="Zn2-C6_fun-type_DNA-bd_sf"/>
</dbReference>
<dbReference type="GeneID" id="54279875"/>
<keyword evidence="5" id="KW-1185">Reference proteome</keyword>
<dbReference type="GO" id="GO:0001228">
    <property type="term" value="F:DNA-binding transcription activator activity, RNA polymerase II-specific"/>
    <property type="evidence" value="ECO:0007669"/>
    <property type="project" value="TreeGrafter"/>
</dbReference>
<dbReference type="SMART" id="SM00066">
    <property type="entry name" value="GAL4"/>
    <property type="match status" value="1"/>
</dbReference>
<feature type="compositionally biased region" description="Polar residues" evidence="2">
    <location>
        <begin position="67"/>
        <end position="82"/>
    </location>
</feature>
<evidence type="ECO:0000259" key="3">
    <source>
        <dbReference type="PROSITE" id="PS50048"/>
    </source>
</evidence>
<organism evidence="4 5">
    <name type="scientific">Aaosphaeria arxii CBS 175.79</name>
    <dbReference type="NCBI Taxonomy" id="1450172"/>
    <lineage>
        <taxon>Eukaryota</taxon>
        <taxon>Fungi</taxon>
        <taxon>Dikarya</taxon>
        <taxon>Ascomycota</taxon>
        <taxon>Pezizomycotina</taxon>
        <taxon>Dothideomycetes</taxon>
        <taxon>Pleosporomycetidae</taxon>
        <taxon>Pleosporales</taxon>
        <taxon>Pleosporales incertae sedis</taxon>
        <taxon>Aaosphaeria</taxon>
    </lineage>
</organism>
<dbReference type="InterPro" id="IPR021858">
    <property type="entry name" value="Fun_TF"/>
</dbReference>
<dbReference type="EMBL" id="ML978072">
    <property type="protein sequence ID" value="KAF2012824.1"/>
    <property type="molecule type" value="Genomic_DNA"/>
</dbReference>
<feature type="region of interest" description="Disordered" evidence="2">
    <location>
        <begin position="62"/>
        <end position="91"/>
    </location>
</feature>
<gene>
    <name evidence="4" type="ORF">BU24DRAFT_259431</name>
</gene>
<evidence type="ECO:0000256" key="1">
    <source>
        <dbReference type="ARBA" id="ARBA00023242"/>
    </source>
</evidence>
<dbReference type="Pfam" id="PF11951">
    <property type="entry name" value="Fungal_trans_2"/>
    <property type="match status" value="1"/>
</dbReference>
<reference evidence="4" key="1">
    <citation type="journal article" date="2020" name="Stud. Mycol.">
        <title>101 Dothideomycetes genomes: a test case for predicting lifestyles and emergence of pathogens.</title>
        <authorList>
            <person name="Haridas S."/>
            <person name="Albert R."/>
            <person name="Binder M."/>
            <person name="Bloem J."/>
            <person name="Labutti K."/>
            <person name="Salamov A."/>
            <person name="Andreopoulos B."/>
            <person name="Baker S."/>
            <person name="Barry K."/>
            <person name="Bills G."/>
            <person name="Bluhm B."/>
            <person name="Cannon C."/>
            <person name="Castanera R."/>
            <person name="Culley D."/>
            <person name="Daum C."/>
            <person name="Ezra D."/>
            <person name="Gonzalez J."/>
            <person name="Henrissat B."/>
            <person name="Kuo A."/>
            <person name="Liang C."/>
            <person name="Lipzen A."/>
            <person name="Lutzoni F."/>
            <person name="Magnuson J."/>
            <person name="Mondo S."/>
            <person name="Nolan M."/>
            <person name="Ohm R."/>
            <person name="Pangilinan J."/>
            <person name="Park H.-J."/>
            <person name="Ramirez L."/>
            <person name="Alfaro M."/>
            <person name="Sun H."/>
            <person name="Tritt A."/>
            <person name="Yoshinaga Y."/>
            <person name="Zwiers L.-H."/>
            <person name="Turgeon B."/>
            <person name="Goodwin S."/>
            <person name="Spatafora J."/>
            <person name="Crous P."/>
            <person name="Grigoriev I."/>
        </authorList>
    </citation>
    <scope>NUCLEOTIDE SEQUENCE</scope>
    <source>
        <strain evidence="4">CBS 175.79</strain>
    </source>
</reference>
<dbReference type="PROSITE" id="PS00463">
    <property type="entry name" value="ZN2_CY6_FUNGAL_1"/>
    <property type="match status" value="1"/>
</dbReference>
<accession>A0A6A5XKJ1</accession>